<gene>
    <name evidence="3" type="ORF">CUT44_03980</name>
</gene>
<evidence type="ECO:0000256" key="2">
    <source>
        <dbReference type="SAM" id="Phobius"/>
    </source>
</evidence>
<feature type="compositionally biased region" description="Acidic residues" evidence="1">
    <location>
        <begin position="259"/>
        <end position="275"/>
    </location>
</feature>
<keyword evidence="2" id="KW-0812">Transmembrane</keyword>
<keyword evidence="2" id="KW-0472">Membrane</keyword>
<feature type="transmembrane region" description="Helical" evidence="2">
    <location>
        <begin position="104"/>
        <end position="125"/>
    </location>
</feature>
<keyword evidence="2" id="KW-1133">Transmembrane helix</keyword>
<evidence type="ECO:0000313" key="4">
    <source>
        <dbReference type="Proteomes" id="UP000230407"/>
    </source>
</evidence>
<organism evidence="3 4">
    <name type="scientific">Streptomyces carminius</name>
    <dbReference type="NCBI Taxonomy" id="2665496"/>
    <lineage>
        <taxon>Bacteria</taxon>
        <taxon>Bacillati</taxon>
        <taxon>Actinomycetota</taxon>
        <taxon>Actinomycetes</taxon>
        <taxon>Kitasatosporales</taxon>
        <taxon>Streptomycetaceae</taxon>
        <taxon>Streptomyces</taxon>
    </lineage>
</organism>
<evidence type="ECO:0000256" key="1">
    <source>
        <dbReference type="SAM" id="MobiDB-lite"/>
    </source>
</evidence>
<reference evidence="3 4" key="1">
    <citation type="submission" date="2017-11" db="EMBL/GenBank/DDBJ databases">
        <title>Streptomyces carmine sp. nov., a novel actinomycete isolated from Sophora alopecuroides in Xinjiang, China.</title>
        <authorList>
            <person name="Wang Y."/>
            <person name="Luo X."/>
            <person name="Wan C."/>
            <person name="Zhang L."/>
        </authorList>
    </citation>
    <scope>NUCLEOTIDE SEQUENCE [LARGE SCALE GENOMIC DNA]</scope>
    <source>
        <strain evidence="3 4">TRM SA0054</strain>
    </source>
</reference>
<proteinExistence type="predicted"/>
<feature type="transmembrane region" description="Helical" evidence="2">
    <location>
        <begin position="46"/>
        <end position="69"/>
    </location>
</feature>
<keyword evidence="4" id="KW-1185">Reference proteome</keyword>
<dbReference type="AlphaFoldDB" id="A0A2M8M652"/>
<feature type="region of interest" description="Disordered" evidence="1">
    <location>
        <begin position="235"/>
        <end position="285"/>
    </location>
</feature>
<name>A0A2M8M652_9ACTN</name>
<dbReference type="Proteomes" id="UP000230407">
    <property type="component" value="Unassembled WGS sequence"/>
</dbReference>
<protein>
    <recommendedName>
        <fullName evidence="5">Conjugal transfer protein</fullName>
    </recommendedName>
</protein>
<dbReference type="EMBL" id="PGGW01000011">
    <property type="protein sequence ID" value="PJE99666.1"/>
    <property type="molecule type" value="Genomic_DNA"/>
</dbReference>
<dbReference type="RefSeq" id="WP_100200707.1">
    <property type="nucleotide sequence ID" value="NZ_PGGW01000011.1"/>
</dbReference>
<accession>A0A2M8M652</accession>
<comment type="caution">
    <text evidence="3">The sequence shown here is derived from an EMBL/GenBank/DDBJ whole genome shotgun (WGS) entry which is preliminary data.</text>
</comment>
<evidence type="ECO:0008006" key="5">
    <source>
        <dbReference type="Google" id="ProtNLM"/>
    </source>
</evidence>
<evidence type="ECO:0000313" key="3">
    <source>
        <dbReference type="EMBL" id="PJE99666.1"/>
    </source>
</evidence>
<sequence>MMPAPRTLTTAQKVVLTAAFLPMLATGVAGGIGTYSNISRAYGSGTALGAVAAGEGATAVLALVLLGLTMLGQSSPWPVRAGLWALPAAASVMAAMAADGPALTVIYAITPMGMCVAAEGMAFLARRIVVHADGRDAEAEARAAAVVRELAYHRAVAANHPDEKARAKAERTAWKLARTVGAKDAALGGRLLDIQRDRLTTGADAALAEMFSTPAPGPVALAVEPVTPPVTPAVMAGVTPLPQRDGEPAGDTGVTGGCDAEDTQVSDTPEQDGPPEPEPVTLPVTPAVTPVTPPGAPSSDEVLWWPVEQAVTLDEVAAVAGVPTPQPGEPLSDEQLIVVLRHLRYSVDPPLSYRQAVAAFREAGYVGGEQRVRTAWGAVMSQEENTP</sequence>
<feature type="transmembrane region" description="Helical" evidence="2">
    <location>
        <begin position="81"/>
        <end position="98"/>
    </location>
</feature>